<protein>
    <submittedName>
        <fullName evidence="2">Uncharacterized protein</fullName>
    </submittedName>
</protein>
<feature type="compositionally biased region" description="Basic and acidic residues" evidence="1">
    <location>
        <begin position="569"/>
        <end position="579"/>
    </location>
</feature>
<feature type="region of interest" description="Disordered" evidence="1">
    <location>
        <begin position="461"/>
        <end position="487"/>
    </location>
</feature>
<name>A0A8H7RZ90_9FUNG</name>
<sequence>MSSIEQTNNNLADHFPQFPSGDAEITIRAHYSSIGRYNVKTTTQMGWSLRYVNRWNDGDNVKVAKSCNGAISCTNEESIFAFSGDICRLTPGHKEGQNVHTHDSFVPKKLSPQQADKLHGMVKNGATPSELQMGMSKRTNNLGNASEIHPDFENIEKLRYEQKKILKASPIEQPKMNSSIEYFFKIQEEFPGYITLLWLTKGEMVISFCPPKLKKVLEIHKYPFITDVTFSSHPIAFGAVLDGVTAKHFDFYYQALFNAYEIVFPQDPDEENGKNILRFLQDFSQAQHKGFISAYKRQTKNSKEEGLKYLKGCTVHYERNARKLAETYANDMHDGSRKQMKKMRKLLFGLRMVETEAQYNKIWEKVLEMYPKSKRFVRWWNSESVRGSIFPAVSTMNSRLLRHYCFTTNAVESFHNKLYHLIKKNQPLNNNLRSVLQYTEHGEKALSHFIKGAHLYYSNNNEESRKRKASNARTKRNRRKSAKYVNDGRAPDYIQALVKVFKNHEWDPLESSSDNSSEDDVNNVQGNISDEITDDELELDDIHVSTYEVWSPDDYPDGFDSTSSDDDDHEQKMSDKENTSRPSISSEDSSNSENENENENNVSSKEEEKEEEKEEARSKIYDRYLLRLCPWDSNSCYIDAPMELLLQSILPEMLPDNDNITFESTNRFDEELLQAYLAYKNNNYDDRVRGLKRLREFVWSSTRFDRSFNDAAEFFQFYAENMSDKLQAAFGARVRCRTICTTF</sequence>
<evidence type="ECO:0000256" key="1">
    <source>
        <dbReference type="SAM" id="MobiDB-lite"/>
    </source>
</evidence>
<feature type="region of interest" description="Disordered" evidence="1">
    <location>
        <begin position="508"/>
        <end position="614"/>
    </location>
</feature>
<reference evidence="2 3" key="1">
    <citation type="submission" date="2020-12" db="EMBL/GenBank/DDBJ databases">
        <title>Metabolic potential, ecology and presence of endohyphal bacteria is reflected in genomic diversity of Mucoromycotina.</title>
        <authorList>
            <person name="Muszewska A."/>
            <person name="Okrasinska A."/>
            <person name="Steczkiewicz K."/>
            <person name="Drgas O."/>
            <person name="Orlowska M."/>
            <person name="Perlinska-Lenart U."/>
            <person name="Aleksandrzak-Piekarczyk T."/>
            <person name="Szatraj K."/>
            <person name="Zielenkiewicz U."/>
            <person name="Pilsyk S."/>
            <person name="Malc E."/>
            <person name="Mieczkowski P."/>
            <person name="Kruszewska J.S."/>
            <person name="Biernat P."/>
            <person name="Pawlowska J."/>
        </authorList>
    </citation>
    <scope>NUCLEOTIDE SEQUENCE [LARGE SCALE GENOMIC DNA]</scope>
    <source>
        <strain evidence="2 3">CBS 142.35</strain>
    </source>
</reference>
<keyword evidence="3" id="KW-1185">Reference proteome</keyword>
<organism evidence="2 3">
    <name type="scientific">Circinella minor</name>
    <dbReference type="NCBI Taxonomy" id="1195481"/>
    <lineage>
        <taxon>Eukaryota</taxon>
        <taxon>Fungi</taxon>
        <taxon>Fungi incertae sedis</taxon>
        <taxon>Mucoromycota</taxon>
        <taxon>Mucoromycotina</taxon>
        <taxon>Mucoromycetes</taxon>
        <taxon>Mucorales</taxon>
        <taxon>Lichtheimiaceae</taxon>
        <taxon>Circinella</taxon>
    </lineage>
</organism>
<evidence type="ECO:0000313" key="2">
    <source>
        <dbReference type="EMBL" id="KAG2219640.1"/>
    </source>
</evidence>
<gene>
    <name evidence="2" type="ORF">INT45_012341</name>
</gene>
<dbReference type="OrthoDB" id="2289902at2759"/>
<dbReference type="EMBL" id="JAEPRB010000170">
    <property type="protein sequence ID" value="KAG2219640.1"/>
    <property type="molecule type" value="Genomic_DNA"/>
</dbReference>
<feature type="compositionally biased region" description="Low complexity" evidence="1">
    <location>
        <begin position="585"/>
        <end position="603"/>
    </location>
</feature>
<feature type="compositionally biased region" description="Basic residues" evidence="1">
    <location>
        <begin position="466"/>
        <end position="482"/>
    </location>
</feature>
<dbReference type="Proteomes" id="UP000646827">
    <property type="component" value="Unassembled WGS sequence"/>
</dbReference>
<evidence type="ECO:0000313" key="3">
    <source>
        <dbReference type="Proteomes" id="UP000646827"/>
    </source>
</evidence>
<dbReference type="AlphaFoldDB" id="A0A8H7RZ90"/>
<accession>A0A8H7RZ90</accession>
<proteinExistence type="predicted"/>
<comment type="caution">
    <text evidence="2">The sequence shown here is derived from an EMBL/GenBank/DDBJ whole genome shotgun (WGS) entry which is preliminary data.</text>
</comment>